<evidence type="ECO:0000256" key="2">
    <source>
        <dbReference type="ARBA" id="ARBA00010742"/>
    </source>
</evidence>
<evidence type="ECO:0000256" key="3">
    <source>
        <dbReference type="ARBA" id="ARBA00022729"/>
    </source>
</evidence>
<dbReference type="GO" id="GO:0042597">
    <property type="term" value="C:periplasmic space"/>
    <property type="evidence" value="ECO:0007669"/>
    <property type="project" value="UniProtKB-SubCell"/>
</dbReference>
<name>A0A1G6QSC5_9BURK</name>
<reference evidence="5" key="1">
    <citation type="submission" date="2016-09" db="EMBL/GenBank/DDBJ databases">
        <authorList>
            <person name="Varghese N."/>
            <person name="Submissions S."/>
        </authorList>
    </citation>
    <scope>NUCLEOTIDE SEQUENCE [LARGE SCALE GENOMIC DNA]</scope>
    <source>
        <strain evidence="5">TNe-862</strain>
    </source>
</reference>
<dbReference type="EMBL" id="FMYQ01000012">
    <property type="protein sequence ID" value="SDC95201.1"/>
    <property type="molecule type" value="Genomic_DNA"/>
</dbReference>
<dbReference type="Gene3D" id="3.40.190.10">
    <property type="entry name" value="Periplasmic binding protein-like II"/>
    <property type="match status" value="2"/>
</dbReference>
<organism evidence="4 5">
    <name type="scientific">Paraburkholderia lycopersici</name>
    <dbReference type="NCBI Taxonomy" id="416944"/>
    <lineage>
        <taxon>Bacteria</taxon>
        <taxon>Pseudomonadati</taxon>
        <taxon>Pseudomonadota</taxon>
        <taxon>Betaproteobacteria</taxon>
        <taxon>Burkholderiales</taxon>
        <taxon>Burkholderiaceae</taxon>
        <taxon>Paraburkholderia</taxon>
    </lineage>
</organism>
<dbReference type="OrthoDB" id="6809574at2"/>
<comment type="subcellular location">
    <subcellularLocation>
        <location evidence="1">Periplasm</location>
    </subcellularLocation>
</comment>
<comment type="similarity">
    <text evidence="2">Belongs to the bacterial solute-binding protein SsuA/TauA family.</text>
</comment>
<dbReference type="Proteomes" id="UP000198908">
    <property type="component" value="Unassembled WGS sequence"/>
</dbReference>
<gene>
    <name evidence="4" type="ORF">SAMN05421548_11289</name>
</gene>
<dbReference type="STRING" id="416944.SAMN05421548_11289"/>
<evidence type="ECO:0000313" key="5">
    <source>
        <dbReference type="Proteomes" id="UP000198908"/>
    </source>
</evidence>
<accession>A0A1G6QSC5</accession>
<dbReference type="RefSeq" id="WP_091997774.1">
    <property type="nucleotide sequence ID" value="NZ_FMYQ01000012.1"/>
</dbReference>
<sequence>MIQPYRAALDSAARIVRFPRRLRAAYLARPSHCKGALSAAAVVCAAAFASNAAHAAPSVKIAAFDGSFINFPLYVANDLHLFEKHGVDAQLIYGTGIQPTNMVVSGATEFGGFAVEHGVQVIGKGQKLKLLVLNETNPPFDLIVRNDVPLPNLSKGFPASVRDLKGLKLGISSPGASADTSLRLLLKQAGLDPDRDVRIVPVGDPTTQIAALRNRTVDGTMAFEPIQTQAVFGDKITKSVVNLEKGEAGPDIYRSYAFNGVFARQDYIDAHPEIVKNVVGAVVEAEQMINDPAHIQDVLKVAVARMHGIAPDLLKQYIETYRGIFVPYASPDAIANVNRFLQYQKQLDKAVPYEQVVATAYMPKIQIQASGK</sequence>
<dbReference type="PANTHER" id="PTHR30024:SF47">
    <property type="entry name" value="TAURINE-BINDING PERIPLASMIC PROTEIN"/>
    <property type="match status" value="1"/>
</dbReference>
<keyword evidence="3" id="KW-0732">Signal</keyword>
<evidence type="ECO:0000256" key="1">
    <source>
        <dbReference type="ARBA" id="ARBA00004418"/>
    </source>
</evidence>
<dbReference type="Pfam" id="PF13379">
    <property type="entry name" value="NMT1_2"/>
    <property type="match status" value="1"/>
</dbReference>
<proteinExistence type="inferred from homology"/>
<dbReference type="AlphaFoldDB" id="A0A1G6QSC5"/>
<protein>
    <submittedName>
        <fullName evidence="4">ABC-type nitrate/sulfonate/bicarbonate transport system, substrate-binding protein</fullName>
    </submittedName>
</protein>
<keyword evidence="5" id="KW-1185">Reference proteome</keyword>
<dbReference type="SUPFAM" id="SSF53850">
    <property type="entry name" value="Periplasmic binding protein-like II"/>
    <property type="match status" value="1"/>
</dbReference>
<evidence type="ECO:0000313" key="4">
    <source>
        <dbReference type="EMBL" id="SDC95201.1"/>
    </source>
</evidence>
<dbReference type="PANTHER" id="PTHR30024">
    <property type="entry name" value="ALIPHATIC SULFONATES-BINDING PROTEIN-RELATED"/>
    <property type="match status" value="1"/>
</dbReference>